<dbReference type="InterPro" id="IPR027272">
    <property type="entry name" value="Piezo"/>
</dbReference>
<dbReference type="OrthoDB" id="248120at2759"/>
<evidence type="ECO:0000259" key="4">
    <source>
        <dbReference type="Pfam" id="PF24874"/>
    </source>
</evidence>
<evidence type="ECO:0000313" key="5">
    <source>
        <dbReference type="EMBL" id="CAI3992747.1"/>
    </source>
</evidence>
<evidence type="ECO:0000313" key="6">
    <source>
        <dbReference type="EMBL" id="CAL1146122.1"/>
    </source>
</evidence>
<dbReference type="InterPro" id="IPR056770">
    <property type="entry name" value="Piezo_THU9_anchor"/>
</dbReference>
<feature type="transmembrane region" description="Helical" evidence="2">
    <location>
        <begin position="1179"/>
        <end position="1199"/>
    </location>
</feature>
<sequence>MFISEFGQGSNLCNLCIGPKLVLSCPIISRLFVLLLALSLAISLAIKAWLPPDILQRPSIKDIANLLCQAYADSPAGESCKIGGCQSQRYLCGQSWAFWVGFIEPEEAPGDTTFTFMAFFSVCLVRHICLVEIGKDLARKDSKDDTDSEKMPSQELVDSTSPTQVDAEVTSEEGRKWSDALPQLFIIWSSFVLTFSLALTALLQPRSNLFTLGYLSLLVWYIFSAEGVRGGETTLASRSNANKWILACNLVVAFALCLFQCPAVPCPFATSIECGEEACPRTFMVSPSLCMELSERSSISLNGSWQPLTMLLEWIGVQKFPEGLNFVWCKIWIFLVFVASLMQDLTFDRWNERLHSHLCGEVKIRSLRERWYHEHLLHWRRYELRRIDMKHKVLMVKLQSLMSYIGELRAIWESKRGELTVQEKAQRARGDRILSLCLQSGHAPQVVEPLLEEFSAEAALTSGPFERLLSVGAGVSSAALEEEPYGGVLLDYGSHTGHCQDKLSAKDTTTWEVVHLEAIESINSCVLEHLQDIQLQRLRRISSQDLSERKIQLLQRCAAIGEETCSSLTDSAALSKEPEVPSEHTSRSSTTLRLKGATSRSRSKLKRQETQEFPKEKDTLTKVLGIVKAKVVQLMNLAVSGLVDDFLYTCDAVETLQSHRRHDGFLTLMYKAFWSQTLPLLLVVSLVHFTVYTSVVSAMTICAIVASLMSFPHQHPLFWKMLIYFNLCVVLVKVLYQLPIFPVSVDTSGLQEDLEHGLFSGIPVPWESVLGLIKVAPKLSDEDETISKELAAALKQLESRNLFRSSLLGLLWPDLLVFAFLVFHWHTLRNSGRLANPARICCRLAMDDLKNRKGGRHLTLYGMKEAAGPKMQKNLTRGLSELPTSPCAQVESKGYCLEALTGQFRNMWRAMGLRKPAMDFFVVRAGLMMCCFCIILISWERLVEGGESFADSLTSNSFSGEQVAAVVVFLVLMVQVRAEYTWYTQWRGPEAKAEDKRERQDIAIDSRGASAARSVKSPGTGDVNINTAVFLGQRILFLTELIGLHSIFIVQWAISATNTPRMSNSVQLAFYLFFMLYLIFTSLQMRYDVHVTSGGLGFTHSMDLFTSIAFKVYLAIPFVEEMRVLTDWTITRTSMDFFMWMKLEDTQQSLYRTKRDFYLRRWYPPAAPRPGWEKVLQGGLLLVGLIVLIVAPIALFSTLNPSLQANRLTSATLSGNLIVQSSAEGIRQMRLYRGSQVSIVQELVHSDMSRDAAEVSFGALSEETFDSQTVFQARVAQALGEPDVTAWFQFKYQLEFNGDTLKGVTANAVHRVALDKNTTLDIGNLVNESLSQDVTTKAAIRLPAALQATLRVNSNLEVSFLGDWFDLYLTFQSGGRAEGWGAKDKSRGRWRLGKSNCKDADLKLSGEALECPITQLVASEKSAPVPVGASSSWSVMGIYLGVVYTIGRLLRVVFQDSSKRVIYEEIPDTSLLEDLCNGIYIARIQHLLRTEYKLYYQLMSILRSPELLLNVTGNFCDQNFDDEVNISAAMDDYIPRFQGGVACVESVYQWQDDGEADADL</sequence>
<dbReference type="EMBL" id="CAMXCT020001752">
    <property type="protein sequence ID" value="CAL1146122.1"/>
    <property type="molecule type" value="Genomic_DNA"/>
</dbReference>
<feature type="transmembrane region" description="Helical" evidence="2">
    <location>
        <begin position="27"/>
        <end position="50"/>
    </location>
</feature>
<keyword evidence="2" id="KW-0812">Transmembrane</keyword>
<feature type="transmembrane region" description="Helical" evidence="2">
    <location>
        <begin position="1066"/>
        <end position="1083"/>
    </location>
</feature>
<evidence type="ECO:0000313" key="8">
    <source>
        <dbReference type="Proteomes" id="UP001152797"/>
    </source>
</evidence>
<dbReference type="PANTHER" id="PTHR13167:SF25">
    <property type="entry name" value="PIEZO-TYPE MECHANOSENSITIVE ION CHANNEL COMPONENT"/>
    <property type="match status" value="1"/>
</dbReference>
<feature type="compositionally biased region" description="Basic and acidic residues" evidence="1">
    <location>
        <begin position="576"/>
        <end position="586"/>
    </location>
</feature>
<dbReference type="GO" id="GO:0016020">
    <property type="term" value="C:membrane"/>
    <property type="evidence" value="ECO:0007669"/>
    <property type="project" value="InterPro"/>
</dbReference>
<feature type="domain" description="Piezo THU9 and anchor" evidence="4">
    <location>
        <begin position="1031"/>
        <end position="1197"/>
    </location>
</feature>
<comment type="caution">
    <text evidence="5">The sequence shown here is derived from an EMBL/GenBank/DDBJ whole genome shotgun (WGS) entry which is preliminary data.</text>
</comment>
<feature type="region of interest" description="Disordered" evidence="1">
    <location>
        <begin position="140"/>
        <end position="171"/>
    </location>
</feature>
<evidence type="ECO:0000259" key="3">
    <source>
        <dbReference type="Pfam" id="PF12166"/>
    </source>
</evidence>
<evidence type="ECO:0000256" key="2">
    <source>
        <dbReference type="SAM" id="Phobius"/>
    </source>
</evidence>
<feature type="transmembrane region" description="Helical" evidence="2">
    <location>
        <begin position="184"/>
        <end position="203"/>
    </location>
</feature>
<evidence type="ECO:0000313" key="7">
    <source>
        <dbReference type="EMBL" id="CAL4780059.1"/>
    </source>
</evidence>
<feature type="transmembrane region" description="Helical" evidence="2">
    <location>
        <begin position="802"/>
        <end position="823"/>
    </location>
</feature>
<dbReference type="InterPro" id="IPR031334">
    <property type="entry name" value="Piezo_cap_dom"/>
</dbReference>
<reference evidence="6" key="2">
    <citation type="submission" date="2024-04" db="EMBL/GenBank/DDBJ databases">
        <authorList>
            <person name="Chen Y."/>
            <person name="Shah S."/>
            <person name="Dougan E. K."/>
            <person name="Thang M."/>
            <person name="Chan C."/>
        </authorList>
    </citation>
    <scope>NUCLEOTIDE SEQUENCE [LARGE SCALE GENOMIC DNA]</scope>
</reference>
<protein>
    <submittedName>
        <fullName evidence="7">Piezo-type mechanosensitive ion channel homolog</fullName>
    </submittedName>
</protein>
<dbReference type="GO" id="GO:0008381">
    <property type="term" value="F:mechanosensitive monoatomic ion channel activity"/>
    <property type="evidence" value="ECO:0007669"/>
    <property type="project" value="InterPro"/>
</dbReference>
<keyword evidence="8" id="KW-1185">Reference proteome</keyword>
<dbReference type="EMBL" id="CAMXCT030001752">
    <property type="protein sequence ID" value="CAL4780059.1"/>
    <property type="molecule type" value="Genomic_DNA"/>
</dbReference>
<dbReference type="PANTHER" id="PTHR13167">
    <property type="entry name" value="PIEZO-TYPE MECHANOSENSITIVE ION CHANNEL COMPONENT"/>
    <property type="match status" value="1"/>
</dbReference>
<feature type="transmembrane region" description="Helical" evidence="2">
    <location>
        <begin position="678"/>
        <end position="705"/>
    </location>
</feature>
<accession>A0A9P1CI80</accession>
<dbReference type="Pfam" id="PF12166">
    <property type="entry name" value="Piezo_cap"/>
    <property type="match status" value="1"/>
</dbReference>
<dbReference type="GO" id="GO:0042391">
    <property type="term" value="P:regulation of membrane potential"/>
    <property type="evidence" value="ECO:0007669"/>
    <property type="project" value="TreeGrafter"/>
</dbReference>
<reference evidence="5" key="1">
    <citation type="submission" date="2022-10" db="EMBL/GenBank/DDBJ databases">
        <authorList>
            <person name="Chen Y."/>
            <person name="Dougan E. K."/>
            <person name="Chan C."/>
            <person name="Rhodes N."/>
            <person name="Thang M."/>
        </authorList>
    </citation>
    <scope>NUCLEOTIDE SEQUENCE</scope>
</reference>
<keyword evidence="2" id="KW-0472">Membrane</keyword>
<feature type="transmembrane region" description="Helical" evidence="2">
    <location>
        <begin position="717"/>
        <end position="736"/>
    </location>
</feature>
<keyword evidence="2" id="KW-1133">Transmembrane helix</keyword>
<proteinExistence type="predicted"/>
<name>A0A9P1CI80_9DINO</name>
<feature type="transmembrane region" description="Helical" evidence="2">
    <location>
        <begin position="959"/>
        <end position="978"/>
    </location>
</feature>
<feature type="domain" description="Piezo non-specific cation channel cap" evidence="3">
    <location>
        <begin position="1236"/>
        <end position="1513"/>
    </location>
</feature>
<feature type="transmembrane region" description="Helical" evidence="2">
    <location>
        <begin position="1035"/>
        <end position="1054"/>
    </location>
</feature>
<feature type="transmembrane region" description="Helical" evidence="2">
    <location>
        <begin position="244"/>
        <end position="265"/>
    </location>
</feature>
<dbReference type="Pfam" id="PF24874">
    <property type="entry name" value="Piezo_THU9_anchor"/>
    <property type="match status" value="1"/>
</dbReference>
<organism evidence="5">
    <name type="scientific">Cladocopium goreaui</name>
    <dbReference type="NCBI Taxonomy" id="2562237"/>
    <lineage>
        <taxon>Eukaryota</taxon>
        <taxon>Sar</taxon>
        <taxon>Alveolata</taxon>
        <taxon>Dinophyceae</taxon>
        <taxon>Suessiales</taxon>
        <taxon>Symbiodiniaceae</taxon>
        <taxon>Cladocopium</taxon>
    </lineage>
</organism>
<dbReference type="GO" id="GO:0050982">
    <property type="term" value="P:detection of mechanical stimulus"/>
    <property type="evidence" value="ECO:0007669"/>
    <property type="project" value="TreeGrafter"/>
</dbReference>
<feature type="compositionally biased region" description="Basic and acidic residues" evidence="1">
    <location>
        <begin position="140"/>
        <end position="152"/>
    </location>
</feature>
<dbReference type="Proteomes" id="UP001152797">
    <property type="component" value="Unassembled WGS sequence"/>
</dbReference>
<evidence type="ECO:0000256" key="1">
    <source>
        <dbReference type="SAM" id="MobiDB-lite"/>
    </source>
</evidence>
<feature type="transmembrane region" description="Helical" evidence="2">
    <location>
        <begin position="209"/>
        <end position="228"/>
    </location>
</feature>
<dbReference type="EMBL" id="CAMXCT010001752">
    <property type="protein sequence ID" value="CAI3992747.1"/>
    <property type="molecule type" value="Genomic_DNA"/>
</dbReference>
<dbReference type="GO" id="GO:0071260">
    <property type="term" value="P:cellular response to mechanical stimulus"/>
    <property type="evidence" value="ECO:0007669"/>
    <property type="project" value="TreeGrafter"/>
</dbReference>
<feature type="region of interest" description="Disordered" evidence="1">
    <location>
        <begin position="571"/>
        <end position="613"/>
    </location>
</feature>
<dbReference type="GO" id="GO:0005261">
    <property type="term" value="F:monoatomic cation channel activity"/>
    <property type="evidence" value="ECO:0007669"/>
    <property type="project" value="TreeGrafter"/>
</dbReference>
<gene>
    <name evidence="5" type="ORF">C1SCF055_LOCUS19545</name>
</gene>
<feature type="transmembrane region" description="Helical" evidence="2">
    <location>
        <begin position="917"/>
        <end position="939"/>
    </location>
</feature>